<dbReference type="SUPFAM" id="SSF51182">
    <property type="entry name" value="RmlC-like cupins"/>
    <property type="match status" value="1"/>
</dbReference>
<feature type="domain" description="HTH cro/C1-type" evidence="2">
    <location>
        <begin position="2"/>
        <end position="49"/>
    </location>
</feature>
<evidence type="ECO:0000256" key="1">
    <source>
        <dbReference type="ARBA" id="ARBA00023125"/>
    </source>
</evidence>
<dbReference type="PANTHER" id="PTHR46797:SF2">
    <property type="entry name" value="TRANSCRIPTIONAL REGULATOR"/>
    <property type="match status" value="1"/>
</dbReference>
<keyword evidence="4" id="KW-1185">Reference proteome</keyword>
<dbReference type="Gene3D" id="1.10.260.40">
    <property type="entry name" value="lambda repressor-like DNA-binding domains"/>
    <property type="match status" value="1"/>
</dbReference>
<dbReference type="InterPro" id="IPR001387">
    <property type="entry name" value="Cro/C1-type_HTH"/>
</dbReference>
<dbReference type="PANTHER" id="PTHR46797">
    <property type="entry name" value="HTH-TYPE TRANSCRIPTIONAL REGULATOR"/>
    <property type="match status" value="1"/>
</dbReference>
<dbReference type="AlphaFoldDB" id="A0A2T5AR03"/>
<name>A0A2T5AR03_MYCDI</name>
<keyword evidence="1" id="KW-0238">DNA-binding</keyword>
<dbReference type="EMBL" id="PZZZ01000011">
    <property type="protein sequence ID" value="PTM89157.1"/>
    <property type="molecule type" value="Genomic_DNA"/>
</dbReference>
<evidence type="ECO:0000259" key="2">
    <source>
        <dbReference type="PROSITE" id="PS50943"/>
    </source>
</evidence>
<dbReference type="SUPFAM" id="SSF47413">
    <property type="entry name" value="lambda repressor-like DNA-binding domains"/>
    <property type="match status" value="1"/>
</dbReference>
<dbReference type="Pfam" id="PF07883">
    <property type="entry name" value="Cupin_2"/>
    <property type="match status" value="1"/>
</dbReference>
<dbReference type="PROSITE" id="PS50943">
    <property type="entry name" value="HTH_CROC1"/>
    <property type="match status" value="1"/>
</dbReference>
<comment type="caution">
    <text evidence="3">The sequence shown here is derived from an EMBL/GenBank/DDBJ whole genome shotgun (WGS) entry which is preliminary data.</text>
</comment>
<dbReference type="InterPro" id="IPR011051">
    <property type="entry name" value="RmlC_Cupin_sf"/>
</dbReference>
<accession>A0A2T5AR03</accession>
<dbReference type="Proteomes" id="UP000241247">
    <property type="component" value="Unassembled WGS sequence"/>
</dbReference>
<dbReference type="GO" id="GO:0003700">
    <property type="term" value="F:DNA-binding transcription factor activity"/>
    <property type="evidence" value="ECO:0007669"/>
    <property type="project" value="TreeGrafter"/>
</dbReference>
<sequence>MRSMSLKEVADGSGLSVGMLSQVERGLTSPSIKSMRAICDALEMPVKWLFEAQQSQHDDDAEFVVRLASRREIAYDEGGLFKQILTPDTQPKIQMLRFVMQPGADSGEPYSNSEGGKCGIVLAGTMELELDGYRMTIREGDSFAFPATALVRYWNEGSQVCEVLWIVSPATV</sequence>
<dbReference type="InterPro" id="IPR013096">
    <property type="entry name" value="Cupin_2"/>
</dbReference>
<evidence type="ECO:0000313" key="4">
    <source>
        <dbReference type="Proteomes" id="UP000241247"/>
    </source>
</evidence>
<dbReference type="Pfam" id="PF01381">
    <property type="entry name" value="HTH_3"/>
    <property type="match status" value="1"/>
</dbReference>
<protein>
    <submittedName>
        <fullName evidence="3">XRE family transcriptional regulator</fullName>
    </submittedName>
</protein>
<dbReference type="Gene3D" id="2.60.120.10">
    <property type="entry name" value="Jelly Rolls"/>
    <property type="match status" value="1"/>
</dbReference>
<dbReference type="CDD" id="cd02209">
    <property type="entry name" value="cupin_XRE_C"/>
    <property type="match status" value="1"/>
</dbReference>
<proteinExistence type="predicted"/>
<dbReference type="CDD" id="cd00093">
    <property type="entry name" value="HTH_XRE"/>
    <property type="match status" value="1"/>
</dbReference>
<organism evidence="3 4">
    <name type="scientific">Mycoplana dimorpha</name>
    <dbReference type="NCBI Taxonomy" id="28320"/>
    <lineage>
        <taxon>Bacteria</taxon>
        <taxon>Pseudomonadati</taxon>
        <taxon>Pseudomonadota</taxon>
        <taxon>Alphaproteobacteria</taxon>
        <taxon>Hyphomicrobiales</taxon>
        <taxon>Rhizobiaceae</taxon>
        <taxon>Mycoplana</taxon>
    </lineage>
</organism>
<dbReference type="GO" id="GO:0005829">
    <property type="term" value="C:cytosol"/>
    <property type="evidence" value="ECO:0007669"/>
    <property type="project" value="TreeGrafter"/>
</dbReference>
<gene>
    <name evidence="3" type="ORF">C7449_11151</name>
</gene>
<reference evidence="3 4" key="1">
    <citation type="submission" date="2018-04" db="EMBL/GenBank/DDBJ databases">
        <title>Genomic Encyclopedia of Type Strains, Phase IV (KMG-IV): sequencing the most valuable type-strain genomes for metagenomic binning, comparative biology and taxonomic classification.</title>
        <authorList>
            <person name="Goeker M."/>
        </authorList>
    </citation>
    <scope>NUCLEOTIDE SEQUENCE [LARGE SCALE GENOMIC DNA]</scope>
    <source>
        <strain evidence="3 4">DSM 7138</strain>
    </source>
</reference>
<dbReference type="InterPro" id="IPR014710">
    <property type="entry name" value="RmlC-like_jellyroll"/>
</dbReference>
<dbReference type="GO" id="GO:0003677">
    <property type="term" value="F:DNA binding"/>
    <property type="evidence" value="ECO:0007669"/>
    <property type="project" value="UniProtKB-KW"/>
</dbReference>
<dbReference type="InterPro" id="IPR010982">
    <property type="entry name" value="Lambda_DNA-bd_dom_sf"/>
</dbReference>
<evidence type="ECO:0000313" key="3">
    <source>
        <dbReference type="EMBL" id="PTM89157.1"/>
    </source>
</evidence>
<dbReference type="InterPro" id="IPR050807">
    <property type="entry name" value="TransReg_Diox_bact_type"/>
</dbReference>
<dbReference type="SMART" id="SM00530">
    <property type="entry name" value="HTH_XRE"/>
    <property type="match status" value="1"/>
</dbReference>